<dbReference type="EMBL" id="CAJGYM010000071">
    <property type="protein sequence ID" value="CAD6196356.1"/>
    <property type="molecule type" value="Genomic_DNA"/>
</dbReference>
<evidence type="ECO:0000313" key="2">
    <source>
        <dbReference type="Proteomes" id="UP000835052"/>
    </source>
</evidence>
<gene>
    <name evidence="1" type="ORF">CAUJ_LOCUS12271</name>
</gene>
<dbReference type="AlphaFoldDB" id="A0A8S1HMZ7"/>
<protein>
    <submittedName>
        <fullName evidence="1">Uncharacterized protein</fullName>
    </submittedName>
</protein>
<organism evidence="1 2">
    <name type="scientific">Caenorhabditis auriculariae</name>
    <dbReference type="NCBI Taxonomy" id="2777116"/>
    <lineage>
        <taxon>Eukaryota</taxon>
        <taxon>Metazoa</taxon>
        <taxon>Ecdysozoa</taxon>
        <taxon>Nematoda</taxon>
        <taxon>Chromadorea</taxon>
        <taxon>Rhabditida</taxon>
        <taxon>Rhabditina</taxon>
        <taxon>Rhabditomorpha</taxon>
        <taxon>Rhabditoidea</taxon>
        <taxon>Rhabditidae</taxon>
        <taxon>Peloderinae</taxon>
        <taxon>Caenorhabditis</taxon>
    </lineage>
</organism>
<comment type="caution">
    <text evidence="1">The sequence shown here is derived from an EMBL/GenBank/DDBJ whole genome shotgun (WGS) entry which is preliminary data.</text>
</comment>
<dbReference type="Proteomes" id="UP000835052">
    <property type="component" value="Unassembled WGS sequence"/>
</dbReference>
<keyword evidence="2" id="KW-1185">Reference proteome</keyword>
<name>A0A8S1HMZ7_9PELO</name>
<reference evidence="1" key="1">
    <citation type="submission" date="2020-10" db="EMBL/GenBank/DDBJ databases">
        <authorList>
            <person name="Kikuchi T."/>
        </authorList>
    </citation>
    <scope>NUCLEOTIDE SEQUENCE</scope>
    <source>
        <strain evidence="1">NKZ352</strain>
    </source>
</reference>
<evidence type="ECO:0000313" key="1">
    <source>
        <dbReference type="EMBL" id="CAD6196356.1"/>
    </source>
</evidence>
<accession>A0A8S1HMZ7</accession>
<sequence length="74" mass="8797">MKWLEHIWDSFSQAPWPLLRLAAKILPKGLWNLILVRRQKLSIELLSCTKTNRRILRMKLRLGRKLGNLCANKF</sequence>
<proteinExistence type="predicted"/>